<protein>
    <submittedName>
        <fullName evidence="6">MBL fold metallo-hydrolase</fullName>
    </submittedName>
</protein>
<keyword evidence="3" id="KW-0378">Hydrolase</keyword>
<keyword evidence="2" id="KW-0479">Metal-binding</keyword>
<dbReference type="PANTHER" id="PTHR46233">
    <property type="entry name" value="HYDROXYACYLGLUTATHIONE HYDROLASE GLOC"/>
    <property type="match status" value="1"/>
</dbReference>
<evidence type="ECO:0000256" key="4">
    <source>
        <dbReference type="ARBA" id="ARBA00022833"/>
    </source>
</evidence>
<dbReference type="InterPro" id="IPR001279">
    <property type="entry name" value="Metallo-B-lactamas"/>
</dbReference>
<evidence type="ECO:0000313" key="7">
    <source>
        <dbReference type="Proteomes" id="UP001596022"/>
    </source>
</evidence>
<comment type="caution">
    <text evidence="6">The sequence shown here is derived from an EMBL/GenBank/DDBJ whole genome shotgun (WGS) entry which is preliminary data.</text>
</comment>
<dbReference type="Gene3D" id="3.60.15.10">
    <property type="entry name" value="Ribonuclease Z/Hydroxyacylglutathione hydrolase-like"/>
    <property type="match status" value="1"/>
</dbReference>
<reference evidence="7" key="1">
    <citation type="journal article" date="2019" name="Int. J. Syst. Evol. Microbiol.">
        <title>The Global Catalogue of Microorganisms (GCM) 10K type strain sequencing project: providing services to taxonomists for standard genome sequencing and annotation.</title>
        <authorList>
            <consortium name="The Broad Institute Genomics Platform"/>
            <consortium name="The Broad Institute Genome Sequencing Center for Infectious Disease"/>
            <person name="Wu L."/>
            <person name="Ma J."/>
        </authorList>
    </citation>
    <scope>NUCLEOTIDE SEQUENCE [LARGE SCALE GENOMIC DNA]</scope>
    <source>
        <strain evidence="7">CGMCC 1.16306</strain>
    </source>
</reference>
<sequence length="209" mass="23341">MKWTGLALGAIQTNAYILENEKKEAVIFDPGADFQTIKNYIENNRLHPLAVLLTHAHFDHIGALDAVRAEWHIPAYLHKNEADWPQDPMKNGSAYFPIVEDMVVRPADVLLNGEEQLEIGPFAFQVLETPGHSPGSISYYLSDEHVIFSGDAVFYGSIGRTDLYGGDQDQLLKSIHTKILPLPEETIILPGHGFKTTVAREKHTNPFLV</sequence>
<accession>A0ABV9GLF2</accession>
<dbReference type="SMART" id="SM00849">
    <property type="entry name" value="Lactamase_B"/>
    <property type="match status" value="1"/>
</dbReference>
<gene>
    <name evidence="6" type="ORF">ACFO4N_04500</name>
</gene>
<dbReference type="PANTHER" id="PTHR46233:SF3">
    <property type="entry name" value="HYDROXYACYLGLUTATHIONE HYDROLASE GLOC"/>
    <property type="match status" value="1"/>
</dbReference>
<proteinExistence type="predicted"/>
<name>A0ABV9GLF2_9BACL</name>
<feature type="domain" description="Metallo-beta-lactamase" evidence="5">
    <location>
        <begin position="12"/>
        <end position="192"/>
    </location>
</feature>
<dbReference type="Pfam" id="PF00753">
    <property type="entry name" value="Lactamase_B"/>
    <property type="match status" value="1"/>
</dbReference>
<dbReference type="SUPFAM" id="SSF56281">
    <property type="entry name" value="Metallo-hydrolase/oxidoreductase"/>
    <property type="match status" value="1"/>
</dbReference>
<dbReference type="EMBL" id="JBHSFW010000001">
    <property type="protein sequence ID" value="MFC4617989.1"/>
    <property type="molecule type" value="Genomic_DNA"/>
</dbReference>
<dbReference type="CDD" id="cd06262">
    <property type="entry name" value="metallo-hydrolase-like_MBL-fold"/>
    <property type="match status" value="1"/>
</dbReference>
<organism evidence="6 7">
    <name type="scientific">Camelliibacillus cellulosilyticus</name>
    <dbReference type="NCBI Taxonomy" id="2174486"/>
    <lineage>
        <taxon>Bacteria</taxon>
        <taxon>Bacillati</taxon>
        <taxon>Bacillota</taxon>
        <taxon>Bacilli</taxon>
        <taxon>Bacillales</taxon>
        <taxon>Sporolactobacillaceae</taxon>
        <taxon>Camelliibacillus</taxon>
    </lineage>
</organism>
<dbReference type="InterPro" id="IPR051453">
    <property type="entry name" value="MBL_Glyoxalase_II"/>
</dbReference>
<dbReference type="Proteomes" id="UP001596022">
    <property type="component" value="Unassembled WGS sequence"/>
</dbReference>
<keyword evidence="4" id="KW-0862">Zinc</keyword>
<evidence type="ECO:0000256" key="1">
    <source>
        <dbReference type="ARBA" id="ARBA00001947"/>
    </source>
</evidence>
<dbReference type="RefSeq" id="WP_376844999.1">
    <property type="nucleotide sequence ID" value="NZ_JBHSFW010000001.1"/>
</dbReference>
<evidence type="ECO:0000313" key="6">
    <source>
        <dbReference type="EMBL" id="MFC4617989.1"/>
    </source>
</evidence>
<keyword evidence="7" id="KW-1185">Reference proteome</keyword>
<comment type="cofactor">
    <cofactor evidence="1">
        <name>Zn(2+)</name>
        <dbReference type="ChEBI" id="CHEBI:29105"/>
    </cofactor>
</comment>
<evidence type="ECO:0000259" key="5">
    <source>
        <dbReference type="SMART" id="SM00849"/>
    </source>
</evidence>
<dbReference type="InterPro" id="IPR036866">
    <property type="entry name" value="RibonucZ/Hydroxyglut_hydro"/>
</dbReference>
<evidence type="ECO:0000256" key="3">
    <source>
        <dbReference type="ARBA" id="ARBA00022801"/>
    </source>
</evidence>
<evidence type="ECO:0000256" key="2">
    <source>
        <dbReference type="ARBA" id="ARBA00022723"/>
    </source>
</evidence>